<evidence type="ECO:0000256" key="1">
    <source>
        <dbReference type="SAM" id="MobiDB-lite"/>
    </source>
</evidence>
<comment type="caution">
    <text evidence="3">The sequence shown here is derived from an EMBL/GenBank/DDBJ whole genome shotgun (WGS) entry which is preliminary data.</text>
</comment>
<protein>
    <recommendedName>
        <fullName evidence="5">Integral membrane protein</fullName>
    </recommendedName>
</protein>
<keyword evidence="2" id="KW-0472">Membrane</keyword>
<name>A0ABW3XCJ3_9ACTN</name>
<organism evidence="3 4">
    <name type="scientific">Streptomyces kaempferi</name>
    <dbReference type="NCBI Taxonomy" id="333725"/>
    <lineage>
        <taxon>Bacteria</taxon>
        <taxon>Bacillati</taxon>
        <taxon>Actinomycetota</taxon>
        <taxon>Actinomycetes</taxon>
        <taxon>Kitasatosporales</taxon>
        <taxon>Streptomycetaceae</taxon>
        <taxon>Streptomyces</taxon>
    </lineage>
</organism>
<proteinExistence type="predicted"/>
<keyword evidence="2" id="KW-1133">Transmembrane helix</keyword>
<evidence type="ECO:0000313" key="3">
    <source>
        <dbReference type="EMBL" id="MFD1307162.1"/>
    </source>
</evidence>
<evidence type="ECO:0000313" key="4">
    <source>
        <dbReference type="Proteomes" id="UP001597058"/>
    </source>
</evidence>
<feature type="transmembrane region" description="Helical" evidence="2">
    <location>
        <begin position="102"/>
        <end position="122"/>
    </location>
</feature>
<feature type="transmembrane region" description="Helical" evidence="2">
    <location>
        <begin position="34"/>
        <end position="53"/>
    </location>
</feature>
<feature type="transmembrane region" description="Helical" evidence="2">
    <location>
        <begin position="156"/>
        <end position="179"/>
    </location>
</feature>
<evidence type="ECO:0000256" key="2">
    <source>
        <dbReference type="SAM" id="Phobius"/>
    </source>
</evidence>
<feature type="transmembrane region" description="Helical" evidence="2">
    <location>
        <begin position="128"/>
        <end position="149"/>
    </location>
</feature>
<dbReference type="EMBL" id="JBHTMM010000016">
    <property type="protein sequence ID" value="MFD1307162.1"/>
    <property type="molecule type" value="Genomic_DNA"/>
</dbReference>
<accession>A0ABW3XCJ3</accession>
<feature type="region of interest" description="Disordered" evidence="1">
    <location>
        <begin position="1"/>
        <end position="28"/>
    </location>
</feature>
<keyword evidence="2" id="KW-0812">Transmembrane</keyword>
<dbReference type="RefSeq" id="WP_248001929.1">
    <property type="nucleotide sequence ID" value="NZ_JBHSKH010000086.1"/>
</dbReference>
<evidence type="ECO:0008006" key="5">
    <source>
        <dbReference type="Google" id="ProtNLM"/>
    </source>
</evidence>
<gene>
    <name evidence="3" type="ORF">ACFQ5X_15070</name>
</gene>
<feature type="compositionally biased region" description="Pro residues" evidence="1">
    <location>
        <begin position="11"/>
        <end position="25"/>
    </location>
</feature>
<dbReference type="Proteomes" id="UP001597058">
    <property type="component" value="Unassembled WGS sequence"/>
</dbReference>
<reference evidence="4" key="1">
    <citation type="journal article" date="2019" name="Int. J. Syst. Evol. Microbiol.">
        <title>The Global Catalogue of Microorganisms (GCM) 10K type strain sequencing project: providing services to taxonomists for standard genome sequencing and annotation.</title>
        <authorList>
            <consortium name="The Broad Institute Genomics Platform"/>
            <consortium name="The Broad Institute Genome Sequencing Center for Infectious Disease"/>
            <person name="Wu L."/>
            <person name="Ma J."/>
        </authorList>
    </citation>
    <scope>NUCLEOTIDE SEQUENCE [LARGE SCALE GENOMIC DNA]</scope>
    <source>
        <strain evidence="4">CGMCC 4.7020</strain>
    </source>
</reference>
<feature type="transmembrane region" description="Helical" evidence="2">
    <location>
        <begin position="59"/>
        <end position="81"/>
    </location>
</feature>
<keyword evidence="4" id="KW-1185">Reference proteome</keyword>
<sequence>MAHRTSAHGPDPGPGPGPDSGPTPDTPRTDYTGAIYGSLLAASVVAGAGALGPHPRGELVALLLCTGVVFWGAHAYVRFIGNRLRHQSVTWREIRQVCAREWPIVQAAFLPAVAVAISPLLGLGVEGAGWLALGVAVTQQVGWATAMVIRAGASRGAVASVAAVNLVLGLIIVAAKVALH</sequence>